<evidence type="ECO:0000256" key="1">
    <source>
        <dbReference type="ARBA" id="ARBA00000085"/>
    </source>
</evidence>
<dbReference type="SMART" id="SM00387">
    <property type="entry name" value="HATPase_c"/>
    <property type="match status" value="1"/>
</dbReference>
<dbReference type="EMBL" id="CZPZ01000006">
    <property type="protein sequence ID" value="CUS33678.1"/>
    <property type="molecule type" value="Genomic_DNA"/>
</dbReference>
<dbReference type="InterPro" id="IPR001789">
    <property type="entry name" value="Sig_transdc_resp-reg_receiver"/>
</dbReference>
<evidence type="ECO:0000313" key="9">
    <source>
        <dbReference type="EMBL" id="CUS33678.1"/>
    </source>
</evidence>
<dbReference type="SUPFAM" id="SSF47384">
    <property type="entry name" value="Homodimeric domain of signal transducing histidine kinase"/>
    <property type="match status" value="1"/>
</dbReference>
<feature type="region of interest" description="Disordered" evidence="6">
    <location>
        <begin position="534"/>
        <end position="558"/>
    </location>
</feature>
<dbReference type="Gene3D" id="3.30.565.10">
    <property type="entry name" value="Histidine kinase-like ATPase, C-terminal domain"/>
    <property type="match status" value="1"/>
</dbReference>
<evidence type="ECO:0000256" key="6">
    <source>
        <dbReference type="SAM" id="MobiDB-lite"/>
    </source>
</evidence>
<dbReference type="PRINTS" id="PR00344">
    <property type="entry name" value="BCTRLSENSOR"/>
</dbReference>
<keyword evidence="10" id="KW-1185">Reference proteome</keyword>
<evidence type="ECO:0000256" key="5">
    <source>
        <dbReference type="SAM" id="Coils"/>
    </source>
</evidence>
<sequence length="558" mass="60894">MNPLLKSAVPPTDLAMTTALRVLHLETNPQDADRIEALLVEGGLSCVIRRVDTRDTFIAALNDGQVDLILAEFFLHGFEEGGALAVAQQAAPDVPFIFISAAHAETRCIEHMHGGATDCISKERLGRLVPSVRRVLHEREARAARKQAEDARLQSEMQLRQLQKLEAVGRLAGGLAHDFNNLLMVIMGQSQVLLSEMGSDHPLRNRVEEMQKAGERARVLIRQLLTFSKKQPSGSKVLSLNAILRNCESMLRRLIGADIQLALRLSVDDLRIKADPTFVEQIVMNLVVNARDAMPTGGKLTIETALGDLDHVPKYHVNPIPPGEYVKMSVSDTGCGMSPEVQAQIFTPFFTTKEEGKGTGLGLSTVLGIITQNGGGLDVISAIGVGTRFDVYLPRAISEIEMPADENVQAQSVEGHETILLVEDEEEVRVLIRDELRKLGYRIVEARNGIEACLVATPHIGKLKLLLTDIVMPGMSGTELARHLRVIKPELKLLFISGYTDDVGIGAGDPASAFLQKPFTPEALASSVRELLDMKPTTRARGGHQPEANEPSRSVTRS</sequence>
<dbReference type="InterPro" id="IPR011006">
    <property type="entry name" value="CheY-like_superfamily"/>
</dbReference>
<dbReference type="SMART" id="SM00448">
    <property type="entry name" value="REC"/>
    <property type="match status" value="2"/>
</dbReference>
<feature type="domain" description="Response regulatory" evidence="8">
    <location>
        <begin position="21"/>
        <end position="137"/>
    </location>
</feature>
<dbReference type="STRING" id="1742973.COMA2_140022"/>
<dbReference type="Pfam" id="PF00072">
    <property type="entry name" value="Response_reg"/>
    <property type="match status" value="1"/>
</dbReference>
<evidence type="ECO:0000259" key="7">
    <source>
        <dbReference type="PROSITE" id="PS50109"/>
    </source>
</evidence>
<feature type="domain" description="Response regulatory" evidence="8">
    <location>
        <begin position="418"/>
        <end position="532"/>
    </location>
</feature>
<comment type="catalytic activity">
    <reaction evidence="1">
        <text>ATP + protein L-histidine = ADP + protein N-phospho-L-histidine.</text>
        <dbReference type="EC" id="2.7.13.3"/>
    </reaction>
</comment>
<evidence type="ECO:0000313" key="10">
    <source>
        <dbReference type="Proteomes" id="UP000198736"/>
    </source>
</evidence>
<name>A0A0S4LA37_9BACT</name>
<dbReference type="CDD" id="cd00156">
    <property type="entry name" value="REC"/>
    <property type="match status" value="1"/>
</dbReference>
<feature type="domain" description="Histidine kinase" evidence="7">
    <location>
        <begin position="174"/>
        <end position="397"/>
    </location>
</feature>
<dbReference type="SUPFAM" id="SSF52172">
    <property type="entry name" value="CheY-like"/>
    <property type="match status" value="2"/>
</dbReference>
<dbReference type="AlphaFoldDB" id="A0A0S4LA37"/>
<keyword evidence="9" id="KW-0418">Kinase</keyword>
<dbReference type="PROSITE" id="PS50109">
    <property type="entry name" value="HIS_KIN"/>
    <property type="match status" value="1"/>
</dbReference>
<feature type="coiled-coil region" evidence="5">
    <location>
        <begin position="134"/>
        <end position="168"/>
    </location>
</feature>
<proteinExistence type="predicted"/>
<feature type="modified residue" description="4-aspartylphosphate" evidence="4">
    <location>
        <position position="469"/>
    </location>
</feature>
<dbReference type="Gene3D" id="3.40.50.2300">
    <property type="match status" value="2"/>
</dbReference>
<keyword evidence="9" id="KW-0808">Transferase</keyword>
<dbReference type="PANTHER" id="PTHR43065:SF42">
    <property type="entry name" value="TWO-COMPONENT SENSOR PPRA"/>
    <property type="match status" value="1"/>
</dbReference>
<comment type="caution">
    <text evidence="4">Lacks conserved residue(s) required for the propagation of feature annotation.</text>
</comment>
<dbReference type="Pfam" id="PF02518">
    <property type="entry name" value="HATPase_c"/>
    <property type="match status" value="1"/>
</dbReference>
<reference evidence="10" key="1">
    <citation type="submission" date="2015-10" db="EMBL/GenBank/DDBJ databases">
        <authorList>
            <person name="Luecker S."/>
            <person name="Luecker S."/>
        </authorList>
    </citation>
    <scope>NUCLEOTIDE SEQUENCE [LARGE SCALE GENOMIC DNA]</scope>
</reference>
<dbReference type="Gene3D" id="1.10.287.130">
    <property type="match status" value="1"/>
</dbReference>
<dbReference type="InterPro" id="IPR036890">
    <property type="entry name" value="HATPase_C_sf"/>
</dbReference>
<keyword evidence="5" id="KW-0175">Coiled coil</keyword>
<dbReference type="InterPro" id="IPR004358">
    <property type="entry name" value="Sig_transdc_His_kin-like_C"/>
</dbReference>
<accession>A0A0S4LA37</accession>
<evidence type="ECO:0000256" key="3">
    <source>
        <dbReference type="ARBA" id="ARBA00022553"/>
    </source>
</evidence>
<organism evidence="9 10">
    <name type="scientific">Candidatus Nitrospira nitrificans</name>
    <dbReference type="NCBI Taxonomy" id="1742973"/>
    <lineage>
        <taxon>Bacteria</taxon>
        <taxon>Pseudomonadati</taxon>
        <taxon>Nitrospirota</taxon>
        <taxon>Nitrospiria</taxon>
        <taxon>Nitrospirales</taxon>
        <taxon>Nitrospiraceae</taxon>
        <taxon>Nitrospira</taxon>
    </lineage>
</organism>
<dbReference type="Proteomes" id="UP000198736">
    <property type="component" value="Unassembled WGS sequence"/>
</dbReference>
<protein>
    <recommendedName>
        <fullName evidence="2">histidine kinase</fullName>
        <ecNumber evidence="2">2.7.13.3</ecNumber>
    </recommendedName>
</protein>
<evidence type="ECO:0000256" key="4">
    <source>
        <dbReference type="PROSITE-ProRule" id="PRU00169"/>
    </source>
</evidence>
<dbReference type="InterPro" id="IPR005467">
    <property type="entry name" value="His_kinase_dom"/>
</dbReference>
<dbReference type="PROSITE" id="PS50110">
    <property type="entry name" value="RESPONSE_REGULATORY"/>
    <property type="match status" value="2"/>
</dbReference>
<keyword evidence="3 4" id="KW-0597">Phosphoprotein</keyword>
<dbReference type="GO" id="GO:0000155">
    <property type="term" value="F:phosphorelay sensor kinase activity"/>
    <property type="evidence" value="ECO:0007669"/>
    <property type="project" value="InterPro"/>
</dbReference>
<dbReference type="OrthoDB" id="9761263at2"/>
<evidence type="ECO:0000256" key="2">
    <source>
        <dbReference type="ARBA" id="ARBA00012438"/>
    </source>
</evidence>
<dbReference type="EC" id="2.7.13.3" evidence="2"/>
<dbReference type="InterPro" id="IPR003594">
    <property type="entry name" value="HATPase_dom"/>
</dbReference>
<dbReference type="SUPFAM" id="SSF55874">
    <property type="entry name" value="ATPase domain of HSP90 chaperone/DNA topoisomerase II/histidine kinase"/>
    <property type="match status" value="1"/>
</dbReference>
<evidence type="ECO:0000259" key="8">
    <source>
        <dbReference type="PROSITE" id="PS50110"/>
    </source>
</evidence>
<dbReference type="InterPro" id="IPR036097">
    <property type="entry name" value="HisK_dim/P_sf"/>
</dbReference>
<dbReference type="PANTHER" id="PTHR43065">
    <property type="entry name" value="SENSOR HISTIDINE KINASE"/>
    <property type="match status" value="1"/>
</dbReference>
<gene>
    <name evidence="9" type="ORF">COMA2_140022</name>
</gene>
<dbReference type="Pfam" id="PF00512">
    <property type="entry name" value="HisKA"/>
    <property type="match status" value="1"/>
</dbReference>
<dbReference type="InterPro" id="IPR003661">
    <property type="entry name" value="HisK_dim/P_dom"/>
</dbReference>
<dbReference type="SMART" id="SM00388">
    <property type="entry name" value="HisKA"/>
    <property type="match status" value="1"/>
</dbReference>
<dbReference type="CDD" id="cd00082">
    <property type="entry name" value="HisKA"/>
    <property type="match status" value="1"/>
</dbReference>